<reference evidence="1 2" key="1">
    <citation type="submission" date="2023-10" db="EMBL/GenBank/DDBJ databases">
        <title>Noviherbaspirillum sp. CPCC 100848 genome assembly.</title>
        <authorList>
            <person name="Li X.Y."/>
            <person name="Fang X.M."/>
        </authorList>
    </citation>
    <scope>NUCLEOTIDE SEQUENCE [LARGE SCALE GENOMIC DNA]</scope>
    <source>
        <strain evidence="1 2">CPCC 100848</strain>
    </source>
</reference>
<gene>
    <name evidence="1" type="ORF">RY831_30910</name>
</gene>
<organism evidence="1 2">
    <name type="scientific">Noviherbaspirillum album</name>
    <dbReference type="NCBI Taxonomy" id="3080276"/>
    <lineage>
        <taxon>Bacteria</taxon>
        <taxon>Pseudomonadati</taxon>
        <taxon>Pseudomonadota</taxon>
        <taxon>Betaproteobacteria</taxon>
        <taxon>Burkholderiales</taxon>
        <taxon>Oxalobacteraceae</taxon>
        <taxon>Noviherbaspirillum</taxon>
    </lineage>
</organism>
<keyword evidence="2" id="KW-1185">Reference proteome</keyword>
<dbReference type="EMBL" id="JAWIIV010000060">
    <property type="protein sequence ID" value="MEC4723552.1"/>
    <property type="molecule type" value="Genomic_DNA"/>
</dbReference>
<evidence type="ECO:0000313" key="2">
    <source>
        <dbReference type="Proteomes" id="UP001352263"/>
    </source>
</evidence>
<dbReference type="Proteomes" id="UP001352263">
    <property type="component" value="Unassembled WGS sequence"/>
</dbReference>
<dbReference type="RefSeq" id="WP_326510165.1">
    <property type="nucleotide sequence ID" value="NZ_JAWIIV010000060.1"/>
</dbReference>
<name>A0ABU6JK14_9BURK</name>
<protein>
    <submittedName>
        <fullName evidence="1">Uncharacterized protein</fullName>
    </submittedName>
</protein>
<accession>A0ABU6JK14</accession>
<comment type="caution">
    <text evidence="1">The sequence shown here is derived from an EMBL/GenBank/DDBJ whole genome shotgun (WGS) entry which is preliminary data.</text>
</comment>
<proteinExistence type="predicted"/>
<sequence>MNWIRPQLPQGLRAFFFVPMQARWVDRSFPYQTRRNDAPKDEKLVIDPCDKIDIARIIMERIDGVVAQARVSTPATIVQNLPLK</sequence>
<evidence type="ECO:0000313" key="1">
    <source>
        <dbReference type="EMBL" id="MEC4723552.1"/>
    </source>
</evidence>